<dbReference type="Proteomes" id="UP001219934">
    <property type="component" value="Unassembled WGS sequence"/>
</dbReference>
<reference evidence="1" key="1">
    <citation type="submission" date="2022-11" db="EMBL/GenBank/DDBJ databases">
        <title>Chromosome-level genome of Pogonophryne albipinna.</title>
        <authorList>
            <person name="Jo E."/>
        </authorList>
    </citation>
    <scope>NUCLEOTIDE SEQUENCE</scope>
    <source>
        <strain evidence="1">SGF0006</strain>
        <tissue evidence="1">Muscle</tissue>
    </source>
</reference>
<organism evidence="1 2">
    <name type="scientific">Pogonophryne albipinna</name>
    <dbReference type="NCBI Taxonomy" id="1090488"/>
    <lineage>
        <taxon>Eukaryota</taxon>
        <taxon>Metazoa</taxon>
        <taxon>Chordata</taxon>
        <taxon>Craniata</taxon>
        <taxon>Vertebrata</taxon>
        <taxon>Euteleostomi</taxon>
        <taxon>Actinopterygii</taxon>
        <taxon>Neopterygii</taxon>
        <taxon>Teleostei</taxon>
        <taxon>Neoteleostei</taxon>
        <taxon>Acanthomorphata</taxon>
        <taxon>Eupercaria</taxon>
        <taxon>Perciformes</taxon>
        <taxon>Notothenioidei</taxon>
        <taxon>Pogonophryne</taxon>
    </lineage>
</organism>
<evidence type="ECO:0000313" key="1">
    <source>
        <dbReference type="EMBL" id="KAJ4923301.1"/>
    </source>
</evidence>
<evidence type="ECO:0000313" key="2">
    <source>
        <dbReference type="Proteomes" id="UP001219934"/>
    </source>
</evidence>
<dbReference type="EMBL" id="JAPTMU010000036">
    <property type="protein sequence ID" value="KAJ4923301.1"/>
    <property type="molecule type" value="Genomic_DNA"/>
</dbReference>
<dbReference type="AlphaFoldDB" id="A0AAD6AEN0"/>
<protein>
    <submittedName>
        <fullName evidence="1">Uncharacterized protein</fullName>
    </submittedName>
</protein>
<name>A0AAD6AEN0_9TELE</name>
<accession>A0AAD6AEN0</accession>
<gene>
    <name evidence="1" type="ORF">JOQ06_016423</name>
</gene>
<keyword evidence="2" id="KW-1185">Reference proteome</keyword>
<comment type="caution">
    <text evidence="1">The sequence shown here is derived from an EMBL/GenBank/DDBJ whole genome shotgun (WGS) entry which is preliminary data.</text>
</comment>
<sequence>MNTHDVVLFDTQGMNLYSPDVVWQEQPEPAHGEEFFWLDGNAQQFQGNNIHVYSEANCFFTNDGIEYYPLQAPVMQSQSLLYPQSNNVVHETAGWFPVENNMLEWQTEAKAPKPIWEETH</sequence>
<proteinExistence type="predicted"/>